<evidence type="ECO:0000259" key="1">
    <source>
        <dbReference type="Pfam" id="PF00717"/>
    </source>
</evidence>
<proteinExistence type="predicted"/>
<keyword evidence="3" id="KW-1185">Reference proteome</keyword>
<dbReference type="Pfam" id="PF00717">
    <property type="entry name" value="Peptidase_S24"/>
    <property type="match status" value="1"/>
</dbReference>
<dbReference type="SUPFAM" id="SSF51306">
    <property type="entry name" value="LexA/Signal peptidase"/>
    <property type="match status" value="1"/>
</dbReference>
<evidence type="ECO:0000313" key="2">
    <source>
        <dbReference type="EMBL" id="MBM6703605.1"/>
    </source>
</evidence>
<name>A0ABS2DQK3_9BURK</name>
<dbReference type="EMBL" id="JACJJC010000004">
    <property type="protein sequence ID" value="MBM6703605.1"/>
    <property type="molecule type" value="Genomic_DNA"/>
</dbReference>
<dbReference type="InterPro" id="IPR036286">
    <property type="entry name" value="LexA/Signal_pep-like_sf"/>
</dbReference>
<dbReference type="Proteomes" id="UP000715095">
    <property type="component" value="Unassembled WGS sequence"/>
</dbReference>
<protein>
    <recommendedName>
        <fullName evidence="1">Peptidase S24/S26A/S26B/S26C domain-containing protein</fullName>
    </recommendedName>
</protein>
<dbReference type="Gene3D" id="2.10.109.10">
    <property type="entry name" value="Umud Fragment, subunit A"/>
    <property type="match status" value="1"/>
</dbReference>
<dbReference type="InterPro" id="IPR015927">
    <property type="entry name" value="Peptidase_S24_S26A/B/C"/>
</dbReference>
<reference evidence="2 3" key="1">
    <citation type="journal article" date="2021" name="Sci. Rep.">
        <title>The distribution of antibiotic resistance genes in chicken gut microbiota commensals.</title>
        <authorList>
            <person name="Juricova H."/>
            <person name="Matiasovicova J."/>
            <person name="Kubasova T."/>
            <person name="Cejkova D."/>
            <person name="Rychlik I."/>
        </authorList>
    </citation>
    <scope>NUCLEOTIDE SEQUENCE [LARGE SCALE GENOMIC DNA]</scope>
    <source>
        <strain evidence="2 3">An829</strain>
    </source>
</reference>
<sequence>MIDAGIGAGDIVVVDAARRPKSGEIVCMRVNGARAIRRIFFDEAAVGAQDDPLEAPGVRFVTENSAAPYAEMRPEPWQRFEIEGTVVSAVTGLLRRSD</sequence>
<organism evidence="2 3">
    <name type="scientific">Sutterella massiliensis</name>
    <dbReference type="NCBI Taxonomy" id="1816689"/>
    <lineage>
        <taxon>Bacteria</taxon>
        <taxon>Pseudomonadati</taxon>
        <taxon>Pseudomonadota</taxon>
        <taxon>Betaproteobacteria</taxon>
        <taxon>Burkholderiales</taxon>
        <taxon>Sutterellaceae</taxon>
        <taxon>Sutterella</taxon>
    </lineage>
</organism>
<evidence type="ECO:0000313" key="3">
    <source>
        <dbReference type="Proteomes" id="UP000715095"/>
    </source>
</evidence>
<feature type="domain" description="Peptidase S24/S26A/S26B/S26C" evidence="1">
    <location>
        <begin position="1"/>
        <end position="87"/>
    </location>
</feature>
<comment type="caution">
    <text evidence="2">The sequence shown here is derived from an EMBL/GenBank/DDBJ whole genome shotgun (WGS) entry which is preliminary data.</text>
</comment>
<accession>A0ABS2DQK3</accession>
<gene>
    <name evidence="2" type="ORF">H6A60_03770</name>
</gene>